<sequence>MAMTTIQSDGYDSVQEMVETYPLWKRFVLGVRTLRVIADDPHDSNSVQLFSMCVNANGYSDLSRRFEESEGGRRLLRERPVLDGTTMDFDALAALPEGTLGHQLAHVFRSQNLKTFMMPKQVRTKVEFVAQRMLQTHDIWHVVADYRMDLIGELELQGFLLGQHPLLGHLMASVLGVPYVVFVGARRPFDPPVAGAPARLGMREVYNRWTAAYARGKAARFGMALPWEDYWSTPLEAIREELGLTKKPARAPAVA</sequence>
<dbReference type="EMBL" id="CP089983">
    <property type="protein sequence ID" value="WXB01010.1"/>
    <property type="molecule type" value="Genomic_DNA"/>
</dbReference>
<protein>
    <submittedName>
        <fullName evidence="1">Ubiquinone biosynthesis protein COQ4</fullName>
    </submittedName>
</protein>
<dbReference type="Pfam" id="PF05019">
    <property type="entry name" value="Coq4"/>
    <property type="match status" value="1"/>
</dbReference>
<keyword evidence="1" id="KW-0830">Ubiquinone</keyword>
<proteinExistence type="predicted"/>
<dbReference type="InterPro" id="IPR007715">
    <property type="entry name" value="Coq4"/>
</dbReference>
<dbReference type="Proteomes" id="UP001374803">
    <property type="component" value="Chromosome"/>
</dbReference>
<reference evidence="1" key="1">
    <citation type="submission" date="2021-12" db="EMBL/GenBank/DDBJ databases">
        <title>Discovery of the Pendulisporaceae a myxobacterial family with distinct sporulation behavior and unique specialized metabolism.</title>
        <authorList>
            <person name="Garcia R."/>
            <person name="Popoff A."/>
            <person name="Bader C.D."/>
            <person name="Loehr J."/>
            <person name="Walesch S."/>
            <person name="Walt C."/>
            <person name="Boldt J."/>
            <person name="Bunk B."/>
            <person name="Haeckl F.J.F.P.J."/>
            <person name="Gunesch A.P."/>
            <person name="Birkelbach J."/>
            <person name="Nuebel U."/>
            <person name="Pietschmann T."/>
            <person name="Bach T."/>
            <person name="Mueller R."/>
        </authorList>
    </citation>
    <scope>NUCLEOTIDE SEQUENCE</scope>
    <source>
        <strain evidence="1">MSr11367</strain>
    </source>
</reference>
<dbReference type="PANTHER" id="PTHR12922:SF7">
    <property type="entry name" value="UBIQUINONE BIOSYNTHESIS PROTEIN COQ4 HOMOLOG, MITOCHONDRIAL"/>
    <property type="match status" value="1"/>
</dbReference>
<dbReference type="PANTHER" id="PTHR12922">
    <property type="entry name" value="UBIQUINONE BIOSYNTHESIS PROTEIN"/>
    <property type="match status" value="1"/>
</dbReference>
<accession>A0ABZ2KR86</accession>
<organism evidence="1 2">
    <name type="scientific">Pendulispora rubella</name>
    <dbReference type="NCBI Taxonomy" id="2741070"/>
    <lineage>
        <taxon>Bacteria</taxon>
        <taxon>Pseudomonadati</taxon>
        <taxon>Myxococcota</taxon>
        <taxon>Myxococcia</taxon>
        <taxon>Myxococcales</taxon>
        <taxon>Sorangiineae</taxon>
        <taxon>Pendulisporaceae</taxon>
        <taxon>Pendulispora</taxon>
    </lineage>
</organism>
<dbReference type="RefSeq" id="WP_394830617.1">
    <property type="nucleotide sequence ID" value="NZ_CP089929.1"/>
</dbReference>
<name>A0ABZ2KR86_9BACT</name>
<evidence type="ECO:0000313" key="1">
    <source>
        <dbReference type="EMBL" id="WXB01010.1"/>
    </source>
</evidence>
<gene>
    <name evidence="1" type="ORF">LVJ94_29335</name>
</gene>
<evidence type="ECO:0000313" key="2">
    <source>
        <dbReference type="Proteomes" id="UP001374803"/>
    </source>
</evidence>
<keyword evidence="2" id="KW-1185">Reference proteome</keyword>